<dbReference type="CDD" id="cd07090">
    <property type="entry name" value="ALDH_F9_TMBADH"/>
    <property type="match status" value="1"/>
</dbReference>
<dbReference type="InterPro" id="IPR016161">
    <property type="entry name" value="Ald_DH/histidinol_DH"/>
</dbReference>
<gene>
    <name evidence="4" type="primary">aldh9a1b</name>
</gene>
<dbReference type="InterPro" id="IPR016162">
    <property type="entry name" value="Ald_DH_N"/>
</dbReference>
<dbReference type="FunFam" id="3.40.309.10:FF:000019">
    <property type="entry name" value="4-trimethylaminobutyraldehyde dehydrogenase isoform X1"/>
    <property type="match status" value="1"/>
</dbReference>
<comment type="similarity">
    <text evidence="1">Belongs to the aldehyde dehydrogenase family.</text>
</comment>
<dbReference type="InterPro" id="IPR016160">
    <property type="entry name" value="Ald_DH_CS_CYS"/>
</dbReference>
<evidence type="ECO:0000313" key="4">
    <source>
        <dbReference type="Ensembl" id="ENSSMAP00000015625.2"/>
    </source>
</evidence>
<dbReference type="Ensembl" id="ENSSMAT00000015823.2">
    <property type="protein sequence ID" value="ENSSMAP00000015625.2"/>
    <property type="gene ID" value="ENSSMAG00000009544.2"/>
</dbReference>
<reference evidence="4" key="2">
    <citation type="submission" date="2025-08" db="UniProtKB">
        <authorList>
            <consortium name="Ensembl"/>
        </authorList>
    </citation>
    <scope>IDENTIFICATION</scope>
</reference>
<keyword evidence="2" id="KW-0560">Oxidoreductase</keyword>
<dbReference type="PROSITE" id="PS00070">
    <property type="entry name" value="ALDEHYDE_DEHYDR_CYS"/>
    <property type="match status" value="1"/>
</dbReference>
<organism evidence="4 5">
    <name type="scientific">Scophthalmus maximus</name>
    <name type="common">Turbot</name>
    <name type="synonym">Psetta maxima</name>
    <dbReference type="NCBI Taxonomy" id="52904"/>
    <lineage>
        <taxon>Eukaryota</taxon>
        <taxon>Metazoa</taxon>
        <taxon>Chordata</taxon>
        <taxon>Craniata</taxon>
        <taxon>Vertebrata</taxon>
        <taxon>Euteleostomi</taxon>
        <taxon>Actinopterygii</taxon>
        <taxon>Neopterygii</taxon>
        <taxon>Teleostei</taxon>
        <taxon>Neoteleostei</taxon>
        <taxon>Acanthomorphata</taxon>
        <taxon>Carangaria</taxon>
        <taxon>Pleuronectiformes</taxon>
        <taxon>Pleuronectoidei</taxon>
        <taxon>Scophthalmidae</taxon>
        <taxon>Scophthalmus</taxon>
    </lineage>
</organism>
<proteinExistence type="inferred from homology"/>
<accession>A0A8D3ABJ7</accession>
<dbReference type="Gene3D" id="3.40.605.10">
    <property type="entry name" value="Aldehyde Dehydrogenase, Chain A, domain 1"/>
    <property type="match status" value="1"/>
</dbReference>
<dbReference type="InterPro" id="IPR015590">
    <property type="entry name" value="Aldehyde_DH_dom"/>
</dbReference>
<evidence type="ECO:0000313" key="5">
    <source>
        <dbReference type="Proteomes" id="UP000694558"/>
    </source>
</evidence>
<sequence length="488" mass="52725">MLQRLAVSLRRPATAPLAAAAVRCASSGSLDVTVPLNFWAGKRRTSRGKHSEETVYEPATGRVLCHLEPCGAADVDQAVESAKLAFGHWSKLSGMERARVMIEAAHIIEGRREEIAEMEVVNNGKSITEARLDVDSGRLCIEYYAAMASTLAGQHVQLPGGSFAYTRREPLGVCVGIGAWNYPFQIAAWKSAPALACGNSMVFKPSQVTPVTAVMLAEIYEKAGAPEGLLLCHHPDVAKVSFTGSVSTGKKVRGETRDSGLGGKSPLLIFQDSDLENAVRGALMANFLSQGQVCSNGTRVYVQKDILAEFVDRVVKRTQAIEIGDPLLESTRMGALVSQPHLEKVLSYVDQAKKEGATVLCGGEHFVPSDPKLKGGYYMTPCVLGDCTDEMSCVKEEIFGPVMSVLSFETEEEVLQRANNTTLGLAAGVFTKDVNRAHRVVEHLKAVEVPFGGFKMSGIGRENGQVTIEYYSQLKTVYVEMGDVDSLF</sequence>
<name>A0A8D3ABJ7_SCOMX</name>
<dbReference type="InterPro" id="IPR016163">
    <property type="entry name" value="Ald_DH_C"/>
</dbReference>
<dbReference type="GO" id="GO:0016620">
    <property type="term" value="F:oxidoreductase activity, acting on the aldehyde or oxo group of donors, NAD or NADP as acceptor"/>
    <property type="evidence" value="ECO:0007669"/>
    <property type="project" value="InterPro"/>
</dbReference>
<dbReference type="FunFam" id="3.40.605.10:FF:000007">
    <property type="entry name" value="NAD/NADP-dependent betaine aldehyde dehydrogenase"/>
    <property type="match status" value="1"/>
</dbReference>
<evidence type="ECO:0000259" key="3">
    <source>
        <dbReference type="Pfam" id="PF00171"/>
    </source>
</evidence>
<dbReference type="GeneTree" id="ENSGT00940000166372"/>
<dbReference type="SUPFAM" id="SSF53720">
    <property type="entry name" value="ALDH-like"/>
    <property type="match status" value="1"/>
</dbReference>
<dbReference type="Gene3D" id="3.40.309.10">
    <property type="entry name" value="Aldehyde Dehydrogenase, Chain A, domain 2"/>
    <property type="match status" value="1"/>
</dbReference>
<dbReference type="PANTHER" id="PTHR11699">
    <property type="entry name" value="ALDEHYDE DEHYDROGENASE-RELATED"/>
    <property type="match status" value="1"/>
</dbReference>
<reference evidence="4" key="1">
    <citation type="submission" date="2023-05" db="EMBL/GenBank/DDBJ databases">
        <title>High-quality long-read genome of Scophthalmus maximus.</title>
        <authorList>
            <person name="Lien S."/>
            <person name="Martinez P."/>
        </authorList>
    </citation>
    <scope>NUCLEOTIDE SEQUENCE [LARGE SCALE GENOMIC DNA]</scope>
</reference>
<feature type="domain" description="Aldehyde dehydrogenase" evidence="3">
    <location>
        <begin position="52"/>
        <end position="477"/>
    </location>
</feature>
<protein>
    <submittedName>
        <fullName evidence="4">Aldehyde dehydrogenase 9 family, member A1b</fullName>
    </submittedName>
</protein>
<evidence type="ECO:0000256" key="1">
    <source>
        <dbReference type="ARBA" id="ARBA00009986"/>
    </source>
</evidence>
<dbReference type="Pfam" id="PF00171">
    <property type="entry name" value="Aldedh"/>
    <property type="match status" value="1"/>
</dbReference>
<dbReference type="AlphaFoldDB" id="A0A8D3ABJ7"/>
<dbReference type="Proteomes" id="UP000694558">
    <property type="component" value="Chromosome 7"/>
</dbReference>
<evidence type="ECO:0000256" key="2">
    <source>
        <dbReference type="ARBA" id="ARBA00023002"/>
    </source>
</evidence>